<dbReference type="GO" id="GO:0016491">
    <property type="term" value="F:oxidoreductase activity"/>
    <property type="evidence" value="ECO:0007669"/>
    <property type="project" value="InterPro"/>
</dbReference>
<dbReference type="PROSITE" id="PS51384">
    <property type="entry name" value="FAD_FR"/>
    <property type="match status" value="1"/>
</dbReference>
<dbReference type="GeneID" id="66894805"/>
<dbReference type="Pfam" id="PF04954">
    <property type="entry name" value="SIP"/>
    <property type="match status" value="1"/>
</dbReference>
<dbReference type="Pfam" id="PF08021">
    <property type="entry name" value="FAD_binding_9"/>
    <property type="match status" value="1"/>
</dbReference>
<evidence type="ECO:0000313" key="5">
    <source>
        <dbReference type="Proteomes" id="UP000001426"/>
    </source>
</evidence>
<reference evidence="4" key="3">
    <citation type="submission" date="2022-12" db="EMBL/GenBank/DDBJ databases">
        <title>Complete genome sequence of Rhodopseudomonas palustris CGA0092 and corrections to the R. palustris CGA009 genome sequence.</title>
        <authorList>
            <person name="Mazny B.R."/>
            <person name="Sheff O.F."/>
            <person name="LaSarre B."/>
            <person name="McKinlay A."/>
            <person name="McKinlay J.B."/>
        </authorList>
    </citation>
    <scope>NUCLEOTIDE SEQUENCE</scope>
    <source>
        <strain evidence="4">CGA009</strain>
    </source>
</reference>
<dbReference type="InterPro" id="IPR007037">
    <property type="entry name" value="SIP_rossman_dom"/>
</dbReference>
<dbReference type="Proteomes" id="UP000001426">
    <property type="component" value="Chromosome"/>
</dbReference>
<comment type="similarity">
    <text evidence="1">Belongs to the SIP oxidoreductase family.</text>
</comment>
<dbReference type="InterPro" id="IPR039374">
    <property type="entry name" value="SIP_fam"/>
</dbReference>
<dbReference type="InterPro" id="IPR013113">
    <property type="entry name" value="SIP_FAD-bd"/>
</dbReference>
<dbReference type="HOGENOM" id="CLU_040923_2_1_5"/>
<organism evidence="3">
    <name type="scientific">Rhodopseudomonas palustris (strain ATCC BAA-98 / CGA009)</name>
    <dbReference type="NCBI Taxonomy" id="258594"/>
    <lineage>
        <taxon>Bacteria</taxon>
        <taxon>Pseudomonadati</taxon>
        <taxon>Pseudomonadota</taxon>
        <taxon>Alphaproteobacteria</taxon>
        <taxon>Hyphomicrobiales</taxon>
        <taxon>Nitrobacteraceae</taxon>
        <taxon>Rhodopseudomonas</taxon>
    </lineage>
</organism>
<keyword evidence="5" id="KW-1185">Reference proteome</keyword>
<evidence type="ECO:0000259" key="2">
    <source>
        <dbReference type="PROSITE" id="PS51384"/>
    </source>
</evidence>
<dbReference type="Gene3D" id="3.40.50.80">
    <property type="entry name" value="Nucleotide-binding domain of ferredoxin-NADP reductase (FNR) module"/>
    <property type="match status" value="1"/>
</dbReference>
<gene>
    <name evidence="3" type="ordered locus">RPA3699</name>
    <name evidence="4" type="ORF">TX73_019165</name>
</gene>
<evidence type="ECO:0000313" key="4">
    <source>
        <dbReference type="EMBL" id="WCL93876.1"/>
    </source>
</evidence>
<dbReference type="Gene3D" id="2.40.30.10">
    <property type="entry name" value="Translation factors"/>
    <property type="match status" value="1"/>
</dbReference>
<dbReference type="InterPro" id="IPR017927">
    <property type="entry name" value="FAD-bd_FR_type"/>
</dbReference>
<dbReference type="SUPFAM" id="SSF63380">
    <property type="entry name" value="Riboflavin synthase domain-like"/>
    <property type="match status" value="1"/>
</dbReference>
<reference evidence="4" key="1">
    <citation type="submission" date="2003-07" db="EMBL/GenBank/DDBJ databases">
        <authorList>
            <consortium name="Rhodopseudomonas genome consortium"/>
            <person name="Larimer F."/>
            <person name="Harwood C."/>
        </authorList>
    </citation>
    <scope>NUCLEOTIDE SEQUENCE</scope>
    <source>
        <strain evidence="4">CGA009</strain>
    </source>
</reference>
<proteinExistence type="inferred from homology"/>
<feature type="domain" description="FAD-binding FR-type" evidence="2">
    <location>
        <begin position="6"/>
        <end position="112"/>
    </location>
</feature>
<dbReference type="PANTHER" id="PTHR30157">
    <property type="entry name" value="FERRIC REDUCTASE, NADPH-DEPENDENT"/>
    <property type="match status" value="1"/>
</dbReference>
<dbReference type="PhylomeDB" id="Q6N3J4"/>
<dbReference type="AlphaFoldDB" id="Q6N3J4"/>
<dbReference type="EMBL" id="BX572604">
    <property type="protein sequence ID" value="CAE29140.1"/>
    <property type="molecule type" value="Genomic_DNA"/>
</dbReference>
<name>Q6N3J4_RHOPA</name>
<dbReference type="eggNOG" id="COG2375">
    <property type="taxonomic scope" value="Bacteria"/>
</dbReference>
<evidence type="ECO:0000313" key="3">
    <source>
        <dbReference type="EMBL" id="CAE29140.1"/>
    </source>
</evidence>
<dbReference type="InterPro" id="IPR017938">
    <property type="entry name" value="Riboflavin_synthase-like_b-brl"/>
</dbReference>
<protein>
    <submittedName>
        <fullName evidence="3">Possible iron-chelator utilization protein</fullName>
    </submittedName>
    <submittedName>
        <fullName evidence="4">Siderophore-interacting protein</fullName>
    </submittedName>
</protein>
<dbReference type="CDD" id="cd06193">
    <property type="entry name" value="siderophore_interacting"/>
    <property type="match status" value="1"/>
</dbReference>
<accession>Q6N3J4</accession>
<dbReference type="EMBL" id="CP116810">
    <property type="protein sequence ID" value="WCL93876.1"/>
    <property type="molecule type" value="Genomic_DNA"/>
</dbReference>
<reference evidence="3 5" key="2">
    <citation type="journal article" date="2004" name="Nat. Biotechnol.">
        <title>Complete genome sequence of the metabolically versatile photosynthetic bacterium Rhodopseudomonas palustris.</title>
        <authorList>
            <person name="Larimer F.W."/>
            <person name="Chain P."/>
            <person name="Hauser L."/>
            <person name="Lamerdin J."/>
            <person name="Malfatti S."/>
            <person name="Do L."/>
            <person name="Land M.L."/>
            <person name="Pelletier D.A."/>
            <person name="Beatty J.T."/>
            <person name="Lang A.S."/>
            <person name="Tabita F.R."/>
            <person name="Gibson J.L."/>
            <person name="Hanson T.E."/>
            <person name="Bobst C."/>
            <person name="Torres J.L."/>
            <person name="Peres C."/>
            <person name="Harrison F.H."/>
            <person name="Gibson J."/>
            <person name="Harwood C.S."/>
        </authorList>
    </citation>
    <scope>NUCLEOTIDE SEQUENCE [LARGE SCALE GENOMIC DNA]</scope>
    <source>
        <strain evidence="5">ATCC BAA-98 / CGA009</strain>
        <strain evidence="3">CGA009</strain>
    </source>
</reference>
<dbReference type="PANTHER" id="PTHR30157:SF0">
    <property type="entry name" value="NADPH-DEPENDENT FERRIC-CHELATE REDUCTASE"/>
    <property type="match status" value="1"/>
</dbReference>
<sequence>MLRNNRTLHQTEVVDIVDITPRMRRISIVGESLPLLEINLPGQWMKVFVPTADNEVRAGRAYTIRQFDRPSGRIAFDVVLHGDDGPASRWARRARRGDRLDVGGPRAGHMVDVGVANYILAGDATALPAIAAILEALPEGCQADAFLEVADKAEESYLAPRPNQTITWLHSGTFVPGTTGLIERAVKTAPLETGNCQAWIAGESSMMRSIRTHLLLDRGIIHPAIESAGYWKLGSADHRERD</sequence>
<dbReference type="InterPro" id="IPR039261">
    <property type="entry name" value="FNR_nucleotide-bd"/>
</dbReference>
<evidence type="ECO:0000256" key="1">
    <source>
        <dbReference type="ARBA" id="ARBA00035644"/>
    </source>
</evidence>
<dbReference type="RefSeq" id="WP_011159238.1">
    <property type="nucleotide sequence ID" value="NZ_CP116810.1"/>
</dbReference>
<dbReference type="KEGG" id="rpa:TX73_019165"/>
<dbReference type="STRING" id="258594.RPA3699"/>